<reference evidence="2 3" key="1">
    <citation type="journal article" date="2015" name="Genome Biol. Evol.">
        <title>Comparative Genomics of a Bacterivorous Green Alga Reveals Evolutionary Causalities and Consequences of Phago-Mixotrophic Mode of Nutrition.</title>
        <authorList>
            <person name="Burns J.A."/>
            <person name="Paasch A."/>
            <person name="Narechania A."/>
            <person name="Kim E."/>
        </authorList>
    </citation>
    <scope>NUCLEOTIDE SEQUENCE [LARGE SCALE GENOMIC DNA]</scope>
    <source>
        <strain evidence="2 3">PLY_AMNH</strain>
    </source>
</reference>
<comment type="caution">
    <text evidence="2">The sequence shown here is derived from an EMBL/GenBank/DDBJ whole genome shotgun (WGS) entry which is preliminary data.</text>
</comment>
<dbReference type="AlphaFoldDB" id="A0AAE0G770"/>
<dbReference type="Proteomes" id="UP001190700">
    <property type="component" value="Unassembled WGS sequence"/>
</dbReference>
<feature type="region of interest" description="Disordered" evidence="1">
    <location>
        <begin position="38"/>
        <end position="58"/>
    </location>
</feature>
<evidence type="ECO:0000313" key="3">
    <source>
        <dbReference type="Proteomes" id="UP001190700"/>
    </source>
</evidence>
<gene>
    <name evidence="2" type="ORF">CYMTET_18910</name>
</gene>
<sequence>MANNSELLLASWPASLETTLFGAVAGICAVLGLYSRSHPAPDEDPRSPGTTALLSTARDPQSTLCFQVSRAHEGF</sequence>
<protein>
    <submittedName>
        <fullName evidence="2">Uncharacterized protein</fullName>
    </submittedName>
</protein>
<proteinExistence type="predicted"/>
<keyword evidence="3" id="KW-1185">Reference proteome</keyword>
<feature type="compositionally biased region" description="Polar residues" evidence="1">
    <location>
        <begin position="48"/>
        <end position="58"/>
    </location>
</feature>
<evidence type="ECO:0000313" key="2">
    <source>
        <dbReference type="EMBL" id="KAK3272818.1"/>
    </source>
</evidence>
<accession>A0AAE0G770</accession>
<evidence type="ECO:0000256" key="1">
    <source>
        <dbReference type="SAM" id="MobiDB-lite"/>
    </source>
</evidence>
<dbReference type="EMBL" id="LGRX02008779">
    <property type="protein sequence ID" value="KAK3272818.1"/>
    <property type="molecule type" value="Genomic_DNA"/>
</dbReference>
<organism evidence="2 3">
    <name type="scientific">Cymbomonas tetramitiformis</name>
    <dbReference type="NCBI Taxonomy" id="36881"/>
    <lineage>
        <taxon>Eukaryota</taxon>
        <taxon>Viridiplantae</taxon>
        <taxon>Chlorophyta</taxon>
        <taxon>Pyramimonadophyceae</taxon>
        <taxon>Pyramimonadales</taxon>
        <taxon>Pyramimonadaceae</taxon>
        <taxon>Cymbomonas</taxon>
    </lineage>
</organism>
<name>A0AAE0G770_9CHLO</name>